<comment type="caution">
    <text evidence="5">The sequence shown here is derived from an EMBL/GenBank/DDBJ whole genome shotgun (WGS) entry which is preliminary data.</text>
</comment>
<dbReference type="SUPFAM" id="SSF53822">
    <property type="entry name" value="Periplasmic binding protein-like I"/>
    <property type="match status" value="1"/>
</dbReference>
<keyword evidence="6" id="KW-1185">Reference proteome</keyword>
<organism evidence="5 6">
    <name type="scientific">Thalassovita aquimarina</name>
    <dbReference type="NCBI Taxonomy" id="2785917"/>
    <lineage>
        <taxon>Bacteria</taxon>
        <taxon>Pseudomonadati</taxon>
        <taxon>Pseudomonadota</taxon>
        <taxon>Alphaproteobacteria</taxon>
        <taxon>Rhodobacterales</taxon>
        <taxon>Roseobacteraceae</taxon>
        <taxon>Thalassovita</taxon>
    </lineage>
</organism>
<evidence type="ECO:0000256" key="2">
    <source>
        <dbReference type="ARBA" id="ARBA00022729"/>
    </source>
</evidence>
<protein>
    <submittedName>
        <fullName evidence="5">ABC transporter substrate-binding protein</fullName>
    </submittedName>
</protein>
<dbReference type="Pfam" id="PF13458">
    <property type="entry name" value="Peripla_BP_6"/>
    <property type="match status" value="1"/>
</dbReference>
<dbReference type="PANTHER" id="PTHR30483:SF6">
    <property type="entry name" value="PERIPLASMIC BINDING PROTEIN OF ABC TRANSPORTER FOR NATURAL AMINO ACIDS"/>
    <property type="match status" value="1"/>
</dbReference>
<evidence type="ECO:0000256" key="1">
    <source>
        <dbReference type="ARBA" id="ARBA00010062"/>
    </source>
</evidence>
<keyword evidence="3" id="KW-0029">Amino-acid transport</keyword>
<keyword evidence="2" id="KW-0732">Signal</keyword>
<dbReference type="InterPro" id="IPR028081">
    <property type="entry name" value="Leu-bd"/>
</dbReference>
<evidence type="ECO:0000259" key="4">
    <source>
        <dbReference type="Pfam" id="PF13458"/>
    </source>
</evidence>
<dbReference type="Gene3D" id="3.40.50.2300">
    <property type="match status" value="2"/>
</dbReference>
<dbReference type="InterPro" id="IPR028082">
    <property type="entry name" value="Peripla_BP_I"/>
</dbReference>
<accession>A0ABS5HRC3</accession>
<feature type="domain" description="Leucine-binding protein" evidence="4">
    <location>
        <begin position="31"/>
        <end position="357"/>
    </location>
</feature>
<proteinExistence type="inferred from homology"/>
<comment type="similarity">
    <text evidence="1">Belongs to the leucine-binding protein family.</text>
</comment>
<dbReference type="PANTHER" id="PTHR30483">
    <property type="entry name" value="LEUCINE-SPECIFIC-BINDING PROTEIN"/>
    <property type="match status" value="1"/>
</dbReference>
<dbReference type="EMBL" id="JADMKU010000008">
    <property type="protein sequence ID" value="MBR9651511.1"/>
    <property type="molecule type" value="Genomic_DNA"/>
</dbReference>
<evidence type="ECO:0000313" key="6">
    <source>
        <dbReference type="Proteomes" id="UP001195941"/>
    </source>
</evidence>
<name>A0ABS5HRC3_9RHOB</name>
<dbReference type="Proteomes" id="UP001195941">
    <property type="component" value="Unassembled WGS sequence"/>
</dbReference>
<reference evidence="5 6" key="1">
    <citation type="journal article" date="2021" name="Arch. Microbiol.">
        <title>Thalassobius aquimarinus sp. nov., isolated from the Sea of Japan seashore.</title>
        <authorList>
            <person name="Kurilenko V.V."/>
            <person name="Romanenko L.A."/>
            <person name="Chernysheva N.Y."/>
            <person name="Velansky P.V."/>
            <person name="Tekutyeva L.A."/>
            <person name="Isaeva M.P."/>
            <person name="Mikhailov V.V."/>
        </authorList>
    </citation>
    <scope>NUCLEOTIDE SEQUENCE [LARGE SCALE GENOMIC DNA]</scope>
    <source>
        <strain evidence="5 6">KMM 8518</strain>
    </source>
</reference>
<dbReference type="InterPro" id="IPR051010">
    <property type="entry name" value="BCAA_transport"/>
</dbReference>
<gene>
    <name evidence="5" type="ORF">IT775_10290</name>
</gene>
<evidence type="ECO:0000256" key="3">
    <source>
        <dbReference type="ARBA" id="ARBA00022970"/>
    </source>
</evidence>
<evidence type="ECO:0000313" key="5">
    <source>
        <dbReference type="EMBL" id="MBR9651511.1"/>
    </source>
</evidence>
<keyword evidence="3" id="KW-0813">Transport</keyword>
<sequence length="392" mass="41552">MEETMTNFKSVALAALMGVLSQGAVADEAFHIGAILPFSGPYAFGGEAAKAGMQMAIDERGGKVLGVPIEVSWEDGEANPQVTLKKGTRLIADDVHLLVGEASSPATLALSKLAGRRKVPLLNTISADERITGSEGNRYTFRTSNDFGMETQMTISYYETARPKSVYAVIPDVGAARDLWGKVKDSLPGLGIGVAGEDYPPLGNKDYAVIVNKIANSGADSVLAVLAGGDAVNFIKQAGEVGLTGKVEIFGPTLLEELTAAAVGEASLGVFSGVRYHYSYKNEQNSKFVAAYKEKFGEVPSVFAGEAYDGLSWFLDTVEATGSWDKEAWVDAFSGSTRDSSIEGVKTMRSCNNQAEQIGLMAVVGRGVGDQPELTMQIVEEFPADALFTDCP</sequence>